<dbReference type="Proteomes" id="UP000507470">
    <property type="component" value="Unassembled WGS sequence"/>
</dbReference>
<protein>
    <recommendedName>
        <fullName evidence="9">Anion exchange protein</fullName>
    </recommendedName>
</protein>
<comment type="subcellular location">
    <subcellularLocation>
        <location evidence="1">Basolateral cell membrane</location>
        <topology evidence="1">Multi-pass membrane protein</topology>
    </subcellularLocation>
    <subcellularLocation>
        <location evidence="9">Membrane</location>
        <topology evidence="9">Multi-pass membrane protein</topology>
    </subcellularLocation>
</comment>
<name>A0A6J8D8Q3_MYTCO</name>
<feature type="transmembrane region" description="Helical" evidence="9">
    <location>
        <begin position="422"/>
        <end position="443"/>
    </location>
</feature>
<dbReference type="GO" id="GO:0051453">
    <property type="term" value="P:regulation of intracellular pH"/>
    <property type="evidence" value="ECO:0007669"/>
    <property type="project" value="TreeGrafter"/>
</dbReference>
<dbReference type="Gene3D" id="3.40.930.10">
    <property type="entry name" value="Mannitol-specific EII, Chain A"/>
    <property type="match status" value="1"/>
</dbReference>
<feature type="transmembrane region" description="Helical" evidence="9">
    <location>
        <begin position="392"/>
        <end position="410"/>
    </location>
</feature>
<dbReference type="GO" id="GO:0016323">
    <property type="term" value="C:basolateral plasma membrane"/>
    <property type="evidence" value="ECO:0007669"/>
    <property type="project" value="UniProtKB-SubCell"/>
</dbReference>
<feature type="transmembrane region" description="Helical" evidence="9">
    <location>
        <begin position="808"/>
        <end position="828"/>
    </location>
</feature>
<evidence type="ECO:0000259" key="10">
    <source>
        <dbReference type="Pfam" id="PF00955"/>
    </source>
</evidence>
<proteinExistence type="inferred from homology"/>
<evidence type="ECO:0000256" key="9">
    <source>
        <dbReference type="RuleBase" id="RU362035"/>
    </source>
</evidence>
<keyword evidence="7 9" id="KW-0406">Ion transport</keyword>
<dbReference type="AlphaFoldDB" id="A0A6J8D8Q3"/>
<feature type="transmembrane region" description="Helical" evidence="9">
    <location>
        <begin position="686"/>
        <end position="705"/>
    </location>
</feature>
<evidence type="ECO:0000256" key="1">
    <source>
        <dbReference type="ARBA" id="ARBA00004554"/>
    </source>
</evidence>
<evidence type="ECO:0000256" key="6">
    <source>
        <dbReference type="ARBA" id="ARBA00022989"/>
    </source>
</evidence>
<feature type="domain" description="Band 3 cytoplasmic" evidence="11">
    <location>
        <begin position="38"/>
        <end position="315"/>
    </location>
</feature>
<keyword evidence="5 9" id="KW-0812">Transmembrane</keyword>
<dbReference type="InterPro" id="IPR016152">
    <property type="entry name" value="PTrfase/Anion_transptr"/>
</dbReference>
<dbReference type="PANTHER" id="PTHR11453">
    <property type="entry name" value="ANION EXCHANGE PROTEIN"/>
    <property type="match status" value="1"/>
</dbReference>
<dbReference type="PRINTS" id="PR01231">
    <property type="entry name" value="HCO3TRNSPORT"/>
</dbReference>
<gene>
    <name evidence="12" type="ORF">MCOR_37849</name>
</gene>
<reference evidence="12 13" key="1">
    <citation type="submission" date="2020-06" db="EMBL/GenBank/DDBJ databases">
        <authorList>
            <person name="Li R."/>
            <person name="Bekaert M."/>
        </authorList>
    </citation>
    <scope>NUCLEOTIDE SEQUENCE [LARGE SCALE GENOMIC DNA]</scope>
    <source>
        <strain evidence="13">wild</strain>
    </source>
</reference>
<evidence type="ECO:0000256" key="5">
    <source>
        <dbReference type="ARBA" id="ARBA00022692"/>
    </source>
</evidence>
<dbReference type="FunFam" id="1.10.287.570:FF:000001">
    <property type="entry name" value="Anion exchange protein"/>
    <property type="match status" value="1"/>
</dbReference>
<evidence type="ECO:0000256" key="2">
    <source>
        <dbReference type="ARBA" id="ARBA00010993"/>
    </source>
</evidence>
<dbReference type="InterPro" id="IPR003024">
    <property type="entry name" value="Na/HCO3_transpt"/>
</dbReference>
<evidence type="ECO:0000313" key="12">
    <source>
        <dbReference type="EMBL" id="CAC5404017.1"/>
    </source>
</evidence>
<organism evidence="12 13">
    <name type="scientific">Mytilus coruscus</name>
    <name type="common">Sea mussel</name>
    <dbReference type="NCBI Taxonomy" id="42192"/>
    <lineage>
        <taxon>Eukaryota</taxon>
        <taxon>Metazoa</taxon>
        <taxon>Spiralia</taxon>
        <taxon>Lophotrochozoa</taxon>
        <taxon>Mollusca</taxon>
        <taxon>Bivalvia</taxon>
        <taxon>Autobranchia</taxon>
        <taxon>Pteriomorphia</taxon>
        <taxon>Mytilida</taxon>
        <taxon>Mytiloidea</taxon>
        <taxon>Mytilidae</taxon>
        <taxon>Mytilinae</taxon>
        <taxon>Mytilus</taxon>
    </lineage>
</organism>
<dbReference type="GO" id="GO:0008509">
    <property type="term" value="F:monoatomic anion transmembrane transporter activity"/>
    <property type="evidence" value="ECO:0007669"/>
    <property type="project" value="InterPro"/>
</dbReference>
<keyword evidence="3 9" id="KW-0813">Transport</keyword>
<dbReference type="GO" id="GO:0008510">
    <property type="term" value="F:sodium:bicarbonate symporter activity"/>
    <property type="evidence" value="ECO:0007669"/>
    <property type="project" value="TreeGrafter"/>
</dbReference>
<evidence type="ECO:0000313" key="13">
    <source>
        <dbReference type="Proteomes" id="UP000507470"/>
    </source>
</evidence>
<feature type="transmembrane region" description="Helical" evidence="9">
    <location>
        <begin position="506"/>
        <end position="526"/>
    </location>
</feature>
<dbReference type="SUPFAM" id="SSF55804">
    <property type="entry name" value="Phoshotransferase/anion transport protein"/>
    <property type="match status" value="1"/>
</dbReference>
<keyword evidence="6 9" id="KW-1133">Transmembrane helix</keyword>
<evidence type="ECO:0000259" key="11">
    <source>
        <dbReference type="Pfam" id="PF07565"/>
    </source>
</evidence>
<dbReference type="InterPro" id="IPR013769">
    <property type="entry name" value="Band3_cytoplasmic_dom"/>
</dbReference>
<feature type="transmembrane region" description="Helical" evidence="9">
    <location>
        <begin position="633"/>
        <end position="655"/>
    </location>
</feature>
<accession>A0A6J8D8Q3</accession>
<feature type="transmembrane region" description="Helical" evidence="9">
    <location>
        <begin position="475"/>
        <end position="494"/>
    </location>
</feature>
<dbReference type="PRINTS" id="PR01232">
    <property type="entry name" value="NAHCO3TRSPRT"/>
</dbReference>
<dbReference type="PANTHER" id="PTHR11453:SF36">
    <property type="entry name" value="ANION EXCHANGE PROTEIN"/>
    <property type="match status" value="1"/>
</dbReference>
<feature type="domain" description="Bicarbonate transporter-like transmembrane" evidence="10">
    <location>
        <begin position="359"/>
        <end position="914"/>
    </location>
</feature>
<sequence length="1028" mass="117425">MSDGTKSGDTLSHRERIRSISRLVLDLITKNDERTPVVFCQLDVLTKTDEEVMWMESARWVKYEEDVEENGKRWSKPHVSSVTLHYLLELKTQMSTGAIILEADVRSMPELAELISEELAKIRTMTKNTKNSIRSTLLTRHEHEQKRKHRATKMKSNIITHCKIPKTISDTEFARIRAQHDDDLQNSDKQETSPLVKFNTPFMKKIPEGAEVANVWVGEMEDLKKPVTAFIRLIEPRFIGDLSQVALPTRFIFLHLTPKSEPSYAFEIGRAISNMMVDEIFSEVAYKAKSREDIMHGFDEFLDQLTVLPPGQWDPDVRLEPPTTVPSQERRNFFSTKSDLASEEKDHEQNEDTLVRTGRLFGGLINDVKRKIPFYKSDFKDGLHIQCIGSILFMYLATLAPNITFGAFLGQETHQHMGTMECLLAVAFVNLAFALFSGQPLIIMGSTGPVLVLEIIIYNMCSDNTWDFLSFRCMIGLWLALFLLIIVAFDLSALVRYITRFTEESFACLIAIIFIVESIKKIVSIADTHPDIPLDYTCYCVPNNQTEENITTMPNSYLNLTSTMNLITQWNSIKKEECADLGGVLEGSGCDTPIYHDNVFFLSIILGIGTFAIAWGLVIMRKSPFFPTLVRQTIGDFAVFISICLMVLFDARLGVPTPKLMVPDKIQPSDPKRPWFISPFSSGNPWWTMILASLPAVVAVILIFMDQQITAVIINRKENKLKKGCGYHLDLTVATICIVVCSFFGLPWYVAATVRSMSHVNSLKMESKCTAPGEKPVFLGCREQRLTPLIIAILNGCSVFMTKMLQLVPMPVLYGVFLYMGVSAFRGMQFKDRFLIMFMPAKYQPDRMYLRHVRINRVHLFTFFQILCLGILWAIKALKTISIVFPVMVLGTCFVRKGMERIFTMNELKWLDDQNIEDKMMKQEDAGELVVEDDDKDDDVVDEGPIEFLKQSKCRKINSTGNISWYLKHDTKSTGLSKDDILKDCPVEFLRNYRRQSTGNLYWHLNDNPTTHRRDRKIDFKIDEDSII</sequence>
<dbReference type="Pfam" id="PF07565">
    <property type="entry name" value="Band_3_cyto"/>
    <property type="match status" value="1"/>
</dbReference>
<keyword evidence="8 9" id="KW-0472">Membrane</keyword>
<keyword evidence="13" id="KW-1185">Reference proteome</keyword>
<dbReference type="Pfam" id="PF00955">
    <property type="entry name" value="HCO3_cotransp"/>
    <property type="match status" value="1"/>
</dbReference>
<keyword evidence="4" id="KW-1003">Cell membrane</keyword>
<evidence type="ECO:0000256" key="3">
    <source>
        <dbReference type="ARBA" id="ARBA00022448"/>
    </source>
</evidence>
<comment type="similarity">
    <text evidence="2 9">Belongs to the anion exchanger (TC 2.A.31) family.</text>
</comment>
<evidence type="ECO:0000256" key="4">
    <source>
        <dbReference type="ARBA" id="ARBA00022475"/>
    </source>
</evidence>
<evidence type="ECO:0000256" key="7">
    <source>
        <dbReference type="ARBA" id="ARBA00023065"/>
    </source>
</evidence>
<dbReference type="NCBIfam" id="TIGR00834">
    <property type="entry name" value="ae"/>
    <property type="match status" value="1"/>
</dbReference>
<feature type="transmembrane region" description="Helical" evidence="9">
    <location>
        <begin position="726"/>
        <end position="750"/>
    </location>
</feature>
<dbReference type="GO" id="GO:0005452">
    <property type="term" value="F:solute:inorganic anion antiporter activity"/>
    <property type="evidence" value="ECO:0007669"/>
    <property type="project" value="InterPro"/>
</dbReference>
<dbReference type="EMBL" id="CACVKT020006897">
    <property type="protein sequence ID" value="CAC5404017.1"/>
    <property type="molecule type" value="Genomic_DNA"/>
</dbReference>
<dbReference type="InterPro" id="IPR003020">
    <property type="entry name" value="HCO3_transpt_euk"/>
</dbReference>
<evidence type="ECO:0000256" key="8">
    <source>
        <dbReference type="ARBA" id="ARBA00023136"/>
    </source>
</evidence>
<feature type="transmembrane region" description="Helical" evidence="9">
    <location>
        <begin position="599"/>
        <end position="621"/>
    </location>
</feature>
<feature type="transmembrane region" description="Helical" evidence="9">
    <location>
        <begin position="858"/>
        <end position="875"/>
    </location>
</feature>
<dbReference type="InterPro" id="IPR011531">
    <property type="entry name" value="HCO3_transpt-like_TM_dom"/>
</dbReference>
<dbReference type="Gene3D" id="1.10.287.570">
    <property type="entry name" value="Helical hairpin bin"/>
    <property type="match status" value="1"/>
</dbReference>
<dbReference type="OrthoDB" id="1735926at2759"/>